<evidence type="ECO:0000313" key="2">
    <source>
        <dbReference type="Proteomes" id="UP000768646"/>
    </source>
</evidence>
<keyword evidence="2" id="KW-1185">Reference proteome</keyword>
<protein>
    <submittedName>
        <fullName evidence="1">Uncharacterized protein</fullName>
    </submittedName>
</protein>
<proteinExistence type="predicted"/>
<evidence type="ECO:0000313" key="1">
    <source>
        <dbReference type="EMBL" id="KAG4305600.1"/>
    </source>
</evidence>
<organism evidence="1 2">
    <name type="scientific">Pneumocystis oryctolagi</name>
    <dbReference type="NCBI Taxonomy" id="42067"/>
    <lineage>
        <taxon>Eukaryota</taxon>
        <taxon>Fungi</taxon>
        <taxon>Dikarya</taxon>
        <taxon>Ascomycota</taxon>
        <taxon>Taphrinomycotina</taxon>
        <taxon>Pneumocystomycetes</taxon>
        <taxon>Pneumocystaceae</taxon>
        <taxon>Pneumocystis</taxon>
    </lineage>
</organism>
<comment type="caution">
    <text evidence="1">The sequence shown here is derived from an EMBL/GenBank/DDBJ whole genome shotgun (WGS) entry which is preliminary data.</text>
</comment>
<gene>
    <name evidence="1" type="ORF">PORY_001156</name>
</gene>
<dbReference type="Proteomes" id="UP000768646">
    <property type="component" value="Unassembled WGS sequence"/>
</dbReference>
<accession>A0ACB7CDN1</accession>
<reference evidence="1 2" key="1">
    <citation type="journal article" date="2021" name="Commun. Biol.">
        <title>Genomic insights into the host specific adaptation of the Pneumocystis genus.</title>
        <authorList>
            <person name="Cisse O.H."/>
            <person name="Ma L."/>
            <person name="Dekker J.P."/>
            <person name="Khil P.P."/>
            <person name="Youn J.-H."/>
            <person name="Brenchley J.M."/>
            <person name="Blair R."/>
            <person name="Pahar B."/>
            <person name="Chabe M."/>
            <person name="Van Rompay K.K.A."/>
            <person name="Keesler R."/>
            <person name="Sukura A."/>
            <person name="Hirsch V."/>
            <person name="Kutty G."/>
            <person name="Liu Y."/>
            <person name="Peng L."/>
            <person name="Chen J."/>
            <person name="Song J."/>
            <person name="Weissenbacher-Lang C."/>
            <person name="Xu J."/>
            <person name="Upham N.S."/>
            <person name="Stajich J.E."/>
            <person name="Cuomo C.A."/>
            <person name="Cushion M.T."/>
            <person name="Kovacs J.A."/>
        </authorList>
    </citation>
    <scope>NUCLEOTIDE SEQUENCE [LARGE SCALE GENOMIC DNA]</scope>
    <source>
        <strain evidence="1 2">RABM</strain>
    </source>
</reference>
<dbReference type="EMBL" id="JABTEG010000003">
    <property type="protein sequence ID" value="KAG4305600.1"/>
    <property type="molecule type" value="Genomic_DNA"/>
</dbReference>
<name>A0ACB7CDN1_9ASCO</name>
<sequence>MDDETSLFSRQFTGNTSLYFFLHQYRQKPLYLSRNLNYLHEKVTSPITSSLIQVQKRRKLGSFIFEKEIYVKNAAVWRIYMSFLKIPSRMKKWEFPASFSFSATLFIYRLDGQCLYQKSIYGNGTIDMLDNLLFFMEEPFKIPCSVFRRTKGGITINRVCKGQLVFTINDNDSIFMPGIREVIDESKNVYKGLLNSLNLEIMKKGSFLYITFSIPWDKTSDSFDVLYFSKNGNHHKTDYILNMCFIGEVFQDTKLDLNSKISLRSKLMAKHLAPNSEEKAKISYVYKAEENNETVVRTSTRKDFQCPWCRGKDFHTRQRLHFHFLMNHELFSFKLEINQPGFFQFEIKLANEYPSKRISEQKVDFRVFQWIRHAKFKHNVENILSDNGKSILFRNIILGMDVEQNESVPVNMKLKRKTQLRWPSEKRIRRKFAAPNMNNLYRSVSKRKIIPGEILSESEDDIDETWLIQKHEDTLDDFMDITAPEKAFMKLWNKFIMKDRPIGRCHLPDSIMRFVYSHKNILQTENLVSEFWKHLLNLVQYKIIDLVTLRKSMEVVRNIHNEITSN</sequence>